<feature type="region of interest" description="Disordered" evidence="3">
    <location>
        <begin position="1"/>
        <end position="33"/>
    </location>
</feature>
<dbReference type="PIRSF" id="PIRSF028756">
    <property type="entry name" value="PPK2_prd"/>
    <property type="match status" value="1"/>
</dbReference>
<keyword evidence="1" id="KW-0808">Transferase</keyword>
<gene>
    <name evidence="4" type="ORF">CCAX7_37800</name>
</gene>
<dbReference type="Proteomes" id="UP000287394">
    <property type="component" value="Chromosome"/>
</dbReference>
<protein>
    <submittedName>
        <fullName evidence="4">Polyphosphate kinase</fullName>
    </submittedName>
</protein>
<dbReference type="SUPFAM" id="SSF52540">
    <property type="entry name" value="P-loop containing nucleoside triphosphate hydrolases"/>
    <property type="match status" value="1"/>
</dbReference>
<dbReference type="InterPro" id="IPR027417">
    <property type="entry name" value="P-loop_NTPase"/>
</dbReference>
<evidence type="ECO:0000313" key="5">
    <source>
        <dbReference type="Proteomes" id="UP000287394"/>
    </source>
</evidence>
<dbReference type="KEGG" id="ccot:CCAX7_37800"/>
<reference evidence="4 5" key="1">
    <citation type="journal article" date="2019" name="Int. J. Syst. Evol. Microbiol.">
        <title>Capsulimonas corticalis gen. nov., sp. nov., an aerobic capsulated bacterium, of a novel bacterial order, Capsulimonadales ord. nov., of the class Armatimonadia of the phylum Armatimonadetes.</title>
        <authorList>
            <person name="Li J."/>
            <person name="Kudo C."/>
            <person name="Tonouchi A."/>
        </authorList>
    </citation>
    <scope>NUCLEOTIDE SEQUENCE [LARGE SCALE GENOMIC DNA]</scope>
    <source>
        <strain evidence="4 5">AX-7</strain>
    </source>
</reference>
<dbReference type="AlphaFoldDB" id="A0A402D0Y1"/>
<dbReference type="InterPro" id="IPR022488">
    <property type="entry name" value="PPK2-related"/>
</dbReference>
<sequence length="278" mass="31505">MANAIKIDKPQKIRLKDYDPNEKGKTNKESSEAEIQSLSEEINQLQDLLYAAQTHSVLIVLQAPDTGGKDGTITHVMAAVNPLGCSVASFKVPSTLEASHDFLWRIHQQTPGKGNMTIFNRSHYEDVLVTKVHGLIDEKTCKKRYDHIKNFEAMLADSNTIIMKFYLMISKDEQEKRLKAREADPSKAWKLSAGDWKERELWDKYMGAYEDAIGATAAPNAPWYIIPGNYKWYRNLAIATTIRDTLAAYKGEWEDALKKIGEERLKELKEARAGSDRA</sequence>
<evidence type="ECO:0000256" key="1">
    <source>
        <dbReference type="ARBA" id="ARBA00022679"/>
    </source>
</evidence>
<accession>A0A402D0Y1</accession>
<dbReference type="RefSeq" id="WP_119323225.1">
    <property type="nucleotide sequence ID" value="NZ_AP025739.1"/>
</dbReference>
<feature type="compositionally biased region" description="Basic and acidic residues" evidence="3">
    <location>
        <begin position="1"/>
        <end position="31"/>
    </location>
</feature>
<name>A0A402D0Y1_9BACT</name>
<dbReference type="NCBIfam" id="TIGR03709">
    <property type="entry name" value="PPK2_rel_1"/>
    <property type="match status" value="1"/>
</dbReference>
<dbReference type="InterPro" id="IPR016898">
    <property type="entry name" value="Polyphosphate_phosphotransfera"/>
</dbReference>
<dbReference type="PANTHER" id="PTHR34383:SF3">
    <property type="entry name" value="POLYPHOSPHATE:AMP PHOSPHOTRANSFERASE"/>
    <property type="match status" value="1"/>
</dbReference>
<dbReference type="EMBL" id="AP025739">
    <property type="protein sequence ID" value="BDI31729.1"/>
    <property type="molecule type" value="Genomic_DNA"/>
</dbReference>
<proteinExistence type="predicted"/>
<evidence type="ECO:0000313" key="4">
    <source>
        <dbReference type="EMBL" id="BDI31729.1"/>
    </source>
</evidence>
<dbReference type="Pfam" id="PF03976">
    <property type="entry name" value="PPK2"/>
    <property type="match status" value="1"/>
</dbReference>
<dbReference type="PANTHER" id="PTHR34383">
    <property type="entry name" value="POLYPHOSPHATE:AMP PHOSPHOTRANSFERASE-RELATED"/>
    <property type="match status" value="1"/>
</dbReference>
<evidence type="ECO:0000256" key="2">
    <source>
        <dbReference type="ARBA" id="ARBA00022777"/>
    </source>
</evidence>
<dbReference type="InterPro" id="IPR022300">
    <property type="entry name" value="PPK2-rel_1"/>
</dbReference>
<keyword evidence="2 4" id="KW-0418">Kinase</keyword>
<dbReference type="OrthoDB" id="9775224at2"/>
<dbReference type="GO" id="GO:0006797">
    <property type="term" value="P:polyphosphate metabolic process"/>
    <property type="evidence" value="ECO:0007669"/>
    <property type="project" value="InterPro"/>
</dbReference>
<organism evidence="4 5">
    <name type="scientific">Capsulimonas corticalis</name>
    <dbReference type="NCBI Taxonomy" id="2219043"/>
    <lineage>
        <taxon>Bacteria</taxon>
        <taxon>Bacillati</taxon>
        <taxon>Armatimonadota</taxon>
        <taxon>Armatimonadia</taxon>
        <taxon>Capsulimonadales</taxon>
        <taxon>Capsulimonadaceae</taxon>
        <taxon>Capsulimonas</taxon>
    </lineage>
</organism>
<dbReference type="Gene3D" id="3.40.50.300">
    <property type="entry name" value="P-loop containing nucleotide triphosphate hydrolases"/>
    <property type="match status" value="1"/>
</dbReference>
<dbReference type="GO" id="GO:0008976">
    <property type="term" value="F:polyphosphate kinase activity"/>
    <property type="evidence" value="ECO:0007669"/>
    <property type="project" value="InterPro"/>
</dbReference>
<evidence type="ECO:0000256" key="3">
    <source>
        <dbReference type="SAM" id="MobiDB-lite"/>
    </source>
</evidence>
<keyword evidence="5" id="KW-1185">Reference proteome</keyword>